<proteinExistence type="predicted"/>
<sequence>MEQDISVLKQQLNFNLRGEILFYELQNILKDDTEVFVRHKGLSKRNNSRDAIDISSMLYQEDSRFTKEALVLHLAKNSIYHNLPELLFHPLSVSNSTMSNKEIVEAVKENKETENNALDFFMPFDNEIFTANANYAIRSLHLFQDKIDLFLNIVDELVGIEFDLTKTQKKNLFIYLCEAEKLKENLPELEKVLEMLLGNEVKLKYKKHVFTTSPFLQLSKGILGFDLGLSGAVESEIDDVEVTLYFEGNIDYPILEHKMELTRKVLEYFLISNRKVDIVFFNNYQLGIKLNENYLGINTIL</sequence>
<accession>A0A0Q0XNV6</accession>
<dbReference type="EMBL" id="JRLF01000015">
    <property type="protein sequence ID" value="KQB37466.1"/>
    <property type="molecule type" value="Genomic_DNA"/>
</dbReference>
<reference evidence="1 2" key="1">
    <citation type="submission" date="2014-09" db="EMBL/GenBank/DDBJ databases">
        <title>Genome sequence of Flavobacterium aquidurense RC62.</title>
        <authorList>
            <person name="Kim J.F."/>
            <person name="Kwak M.-J."/>
        </authorList>
    </citation>
    <scope>NUCLEOTIDE SEQUENCE [LARGE SCALE GENOMIC DNA]</scope>
    <source>
        <strain evidence="1 2">RC62</strain>
    </source>
</reference>
<dbReference type="OrthoDB" id="1411058at2"/>
<dbReference type="Proteomes" id="UP000050443">
    <property type="component" value="Unassembled WGS sequence"/>
</dbReference>
<evidence type="ECO:0008006" key="3">
    <source>
        <dbReference type="Google" id="ProtNLM"/>
    </source>
</evidence>
<protein>
    <recommendedName>
        <fullName evidence="3">Type VI secretion, VasB, ImpH, VC_A0111</fullName>
    </recommendedName>
</protein>
<evidence type="ECO:0000313" key="1">
    <source>
        <dbReference type="EMBL" id="KQB37466.1"/>
    </source>
</evidence>
<evidence type="ECO:0000313" key="2">
    <source>
        <dbReference type="Proteomes" id="UP000050443"/>
    </source>
</evidence>
<organism evidence="1 2">
    <name type="scientific">Flavobacterium aquidurense</name>
    <dbReference type="NCBI Taxonomy" id="362413"/>
    <lineage>
        <taxon>Bacteria</taxon>
        <taxon>Pseudomonadati</taxon>
        <taxon>Bacteroidota</taxon>
        <taxon>Flavobacteriia</taxon>
        <taxon>Flavobacteriales</taxon>
        <taxon>Flavobacteriaceae</taxon>
        <taxon>Flavobacterium</taxon>
    </lineage>
</organism>
<dbReference type="RefSeq" id="WP_055098206.1">
    <property type="nucleotide sequence ID" value="NZ_JRLF01000015.1"/>
</dbReference>
<name>A0A0Q0XNV6_9FLAO</name>
<dbReference type="STRING" id="362413.RC62_2632"/>
<dbReference type="PATRIC" id="fig|362413.3.peg.2579"/>
<dbReference type="AlphaFoldDB" id="A0A0Q0XNV6"/>
<gene>
    <name evidence="1" type="ORF">RC62_2632</name>
</gene>
<comment type="caution">
    <text evidence="1">The sequence shown here is derived from an EMBL/GenBank/DDBJ whole genome shotgun (WGS) entry which is preliminary data.</text>
</comment>